<keyword evidence="3 11" id="KW-0028">Amino-acid biosynthesis</keyword>
<gene>
    <name evidence="11 14" type="primary">hisH</name>
    <name evidence="14" type="ORF">GT635_00830</name>
</gene>
<dbReference type="GO" id="GO:0005737">
    <property type="term" value="C:cytoplasm"/>
    <property type="evidence" value="ECO:0007669"/>
    <property type="project" value="UniProtKB-SubCell"/>
</dbReference>
<dbReference type="SUPFAM" id="SSF52317">
    <property type="entry name" value="Class I glutamine amidotransferase-like"/>
    <property type="match status" value="1"/>
</dbReference>
<comment type="pathway">
    <text evidence="1 11">Amino-acid biosynthesis; L-histidine biosynthesis; L-histidine from 5-phospho-alpha-D-ribose 1-diphosphate: step 5/9.</text>
</comment>
<feature type="active site" evidence="11 12">
    <location>
        <position position="209"/>
    </location>
</feature>
<evidence type="ECO:0000259" key="13">
    <source>
        <dbReference type="Pfam" id="PF00117"/>
    </source>
</evidence>
<comment type="subunit">
    <text evidence="2 11">Heterodimer of HisH and HisF.</text>
</comment>
<evidence type="ECO:0000256" key="12">
    <source>
        <dbReference type="PIRSR" id="PIRSR000495-1"/>
    </source>
</evidence>
<dbReference type="GO" id="GO:0016829">
    <property type="term" value="F:lyase activity"/>
    <property type="evidence" value="ECO:0007669"/>
    <property type="project" value="UniProtKB-KW"/>
</dbReference>
<proteinExistence type="inferred from homology"/>
<evidence type="ECO:0000256" key="7">
    <source>
        <dbReference type="ARBA" id="ARBA00023239"/>
    </source>
</evidence>
<dbReference type="PANTHER" id="PTHR42701">
    <property type="entry name" value="IMIDAZOLE GLYCEROL PHOSPHATE SYNTHASE SUBUNIT HISH"/>
    <property type="match status" value="1"/>
</dbReference>
<dbReference type="EC" id="3.5.1.2" evidence="11"/>
<evidence type="ECO:0000313" key="14">
    <source>
        <dbReference type="EMBL" id="MZJ85016.1"/>
    </source>
</evidence>
<evidence type="ECO:0000256" key="10">
    <source>
        <dbReference type="ARBA" id="ARBA00049534"/>
    </source>
</evidence>
<comment type="caution">
    <text evidence="14">The sequence shown here is derived from an EMBL/GenBank/DDBJ whole genome shotgun (WGS) entry which is preliminary data.</text>
</comment>
<dbReference type="InterPro" id="IPR017926">
    <property type="entry name" value="GATASE"/>
</dbReference>
<evidence type="ECO:0000256" key="2">
    <source>
        <dbReference type="ARBA" id="ARBA00011152"/>
    </source>
</evidence>
<comment type="catalytic activity">
    <reaction evidence="10 11">
        <text>L-glutamine + H2O = L-glutamate + NH4(+)</text>
        <dbReference type="Rhea" id="RHEA:15889"/>
        <dbReference type="ChEBI" id="CHEBI:15377"/>
        <dbReference type="ChEBI" id="CHEBI:28938"/>
        <dbReference type="ChEBI" id="CHEBI:29985"/>
        <dbReference type="ChEBI" id="CHEBI:58359"/>
        <dbReference type="EC" id="3.5.1.2"/>
    </reaction>
</comment>
<dbReference type="AlphaFoldDB" id="A0A6L8RJ97"/>
<evidence type="ECO:0000256" key="11">
    <source>
        <dbReference type="HAMAP-Rule" id="MF_00278"/>
    </source>
</evidence>
<protein>
    <recommendedName>
        <fullName evidence="11">Imidazole glycerol phosphate synthase subunit HisH</fullName>
        <ecNumber evidence="11">4.3.2.10</ecNumber>
    </recommendedName>
    <alternativeName>
        <fullName evidence="11">IGP synthase glutaminase subunit</fullName>
        <ecNumber evidence="11">3.5.1.2</ecNumber>
    </alternativeName>
    <alternativeName>
        <fullName evidence="11">IGP synthase subunit HisH</fullName>
    </alternativeName>
    <alternativeName>
        <fullName evidence="11">ImGP synthase subunit HisH</fullName>
        <shortName evidence="11">IGPS subunit HisH</shortName>
    </alternativeName>
</protein>
<comment type="subcellular location">
    <subcellularLocation>
        <location evidence="11">Cytoplasm</location>
    </subcellularLocation>
</comment>
<dbReference type="InterPro" id="IPR010139">
    <property type="entry name" value="Imidazole-glycPsynth_HisH"/>
</dbReference>
<dbReference type="PANTHER" id="PTHR42701:SF1">
    <property type="entry name" value="IMIDAZOLE GLYCEROL PHOSPHATE SYNTHASE SUBUNIT HISH"/>
    <property type="match status" value="1"/>
</dbReference>
<evidence type="ECO:0000256" key="8">
    <source>
        <dbReference type="ARBA" id="ARBA00025299"/>
    </source>
</evidence>
<dbReference type="Gene3D" id="3.40.50.880">
    <property type="match status" value="1"/>
</dbReference>
<dbReference type="PROSITE" id="PS51273">
    <property type="entry name" value="GATASE_TYPE_1"/>
    <property type="match status" value="1"/>
</dbReference>
<feature type="active site" description="Nucleophile" evidence="11 12">
    <location>
        <position position="83"/>
    </location>
</feature>
<name>A0A6L8RJ97_9ACTN</name>
<dbReference type="GO" id="GO:0000105">
    <property type="term" value="P:L-histidine biosynthetic process"/>
    <property type="evidence" value="ECO:0007669"/>
    <property type="project" value="UniProtKB-UniRule"/>
</dbReference>
<dbReference type="GO" id="GO:0004359">
    <property type="term" value="F:glutaminase activity"/>
    <property type="evidence" value="ECO:0007669"/>
    <property type="project" value="UniProtKB-EC"/>
</dbReference>
<evidence type="ECO:0000256" key="1">
    <source>
        <dbReference type="ARBA" id="ARBA00005091"/>
    </source>
</evidence>
<keyword evidence="4 11" id="KW-0378">Hydrolase</keyword>
<comment type="catalytic activity">
    <reaction evidence="9 11">
        <text>5-[(5-phospho-1-deoxy-D-ribulos-1-ylimino)methylamino]-1-(5-phospho-beta-D-ribosyl)imidazole-4-carboxamide + L-glutamine = D-erythro-1-(imidazol-4-yl)glycerol 3-phosphate + 5-amino-1-(5-phospho-beta-D-ribosyl)imidazole-4-carboxamide + L-glutamate + H(+)</text>
        <dbReference type="Rhea" id="RHEA:24793"/>
        <dbReference type="ChEBI" id="CHEBI:15378"/>
        <dbReference type="ChEBI" id="CHEBI:29985"/>
        <dbReference type="ChEBI" id="CHEBI:58278"/>
        <dbReference type="ChEBI" id="CHEBI:58359"/>
        <dbReference type="ChEBI" id="CHEBI:58475"/>
        <dbReference type="ChEBI" id="CHEBI:58525"/>
        <dbReference type="EC" id="4.3.2.10"/>
    </reaction>
</comment>
<dbReference type="EC" id="4.3.2.10" evidence="11"/>
<accession>A0A6L8RJ97</accession>
<keyword evidence="5 11" id="KW-0315">Glutamine amidotransferase</keyword>
<dbReference type="Pfam" id="PF00117">
    <property type="entry name" value="GATase"/>
    <property type="match status" value="1"/>
</dbReference>
<evidence type="ECO:0000256" key="4">
    <source>
        <dbReference type="ARBA" id="ARBA00022801"/>
    </source>
</evidence>
<dbReference type="InterPro" id="IPR029062">
    <property type="entry name" value="Class_I_gatase-like"/>
</dbReference>
<dbReference type="GO" id="GO:0000107">
    <property type="term" value="F:imidazoleglycerol-phosphate synthase activity"/>
    <property type="evidence" value="ECO:0007669"/>
    <property type="project" value="UniProtKB-UniRule"/>
</dbReference>
<dbReference type="RefSeq" id="WP_161156717.1">
    <property type="nucleotide sequence ID" value="NZ_WWSY01000019.1"/>
</dbReference>
<dbReference type="HAMAP" id="MF_00278">
    <property type="entry name" value="HisH"/>
    <property type="match status" value="1"/>
</dbReference>
<dbReference type="UniPathway" id="UPA00031">
    <property type="reaction ID" value="UER00010"/>
</dbReference>
<dbReference type="EMBL" id="WWTB01000002">
    <property type="protein sequence ID" value="MZJ85016.1"/>
    <property type="molecule type" value="Genomic_DNA"/>
</dbReference>
<feature type="domain" description="Glutamine amidotransferase" evidence="13">
    <location>
        <begin position="7"/>
        <end position="225"/>
    </location>
</feature>
<evidence type="ECO:0000256" key="6">
    <source>
        <dbReference type="ARBA" id="ARBA00023102"/>
    </source>
</evidence>
<keyword evidence="11" id="KW-0963">Cytoplasm</keyword>
<evidence type="ECO:0000256" key="3">
    <source>
        <dbReference type="ARBA" id="ARBA00022605"/>
    </source>
</evidence>
<comment type="function">
    <text evidence="8 11">IGPS catalyzes the conversion of PRFAR and glutamine to IGP, AICAR and glutamate. The HisH subunit catalyzes the hydrolysis of glutamine to glutamate and ammonia as part of the synthesis of IGP and AICAR. The resulting ammonia molecule is channeled to the active site of HisF.</text>
</comment>
<evidence type="ECO:0000256" key="5">
    <source>
        <dbReference type="ARBA" id="ARBA00022962"/>
    </source>
</evidence>
<organism evidence="14 15">
    <name type="scientific">Collinsella aerofaciens</name>
    <dbReference type="NCBI Taxonomy" id="74426"/>
    <lineage>
        <taxon>Bacteria</taxon>
        <taxon>Bacillati</taxon>
        <taxon>Actinomycetota</taxon>
        <taxon>Coriobacteriia</taxon>
        <taxon>Coriobacteriales</taxon>
        <taxon>Coriobacteriaceae</taxon>
        <taxon>Collinsella</taxon>
    </lineage>
</organism>
<dbReference type="Proteomes" id="UP000481598">
    <property type="component" value="Unassembled WGS sequence"/>
</dbReference>
<evidence type="ECO:0000313" key="15">
    <source>
        <dbReference type="Proteomes" id="UP000481598"/>
    </source>
</evidence>
<sequence length="233" mass="24569">MGEPKIVVVDYHKGNLSSVVRGLARAGAVACTSDDPEQIRNADGLVIPGVGAFYDAIAFMRQSGEADAVLDAVAAGTPLLGICLGLQLFFERGNEGVPADEGVVADGNASEQAGGPWVDGLGFMRGSCTRLESSRLKVPHVGWDQVHMTPAGAADPLLAGFAEGANMYFTHSYAVADDADAADVLALTHYTRSFPCIVRHGNVWGCQFHPEKSSALGLRILKNFVNIVEEVGR</sequence>
<keyword evidence="7 11" id="KW-0456">Lyase</keyword>
<keyword evidence="6 11" id="KW-0368">Histidine biosynthesis</keyword>
<evidence type="ECO:0000256" key="9">
    <source>
        <dbReference type="ARBA" id="ARBA00047838"/>
    </source>
</evidence>
<reference evidence="14 15" key="1">
    <citation type="journal article" date="2019" name="Nat. Med.">
        <title>A library of human gut bacterial isolates paired with longitudinal multiomics data enables mechanistic microbiome research.</title>
        <authorList>
            <person name="Poyet M."/>
            <person name="Groussin M."/>
            <person name="Gibbons S.M."/>
            <person name="Avila-Pacheco J."/>
            <person name="Jiang X."/>
            <person name="Kearney S.M."/>
            <person name="Perrotta A.R."/>
            <person name="Berdy B."/>
            <person name="Zhao S."/>
            <person name="Lieberman T.D."/>
            <person name="Swanson P.K."/>
            <person name="Smith M."/>
            <person name="Roesemann S."/>
            <person name="Alexander J.E."/>
            <person name="Rich S.A."/>
            <person name="Livny J."/>
            <person name="Vlamakis H."/>
            <person name="Clish C."/>
            <person name="Bullock K."/>
            <person name="Deik A."/>
            <person name="Scott J."/>
            <person name="Pierce K.A."/>
            <person name="Xavier R.J."/>
            <person name="Alm E.J."/>
        </authorList>
    </citation>
    <scope>NUCLEOTIDE SEQUENCE [LARGE SCALE GENOMIC DNA]</scope>
    <source>
        <strain evidence="14 15">BIOML-A10</strain>
    </source>
</reference>
<dbReference type="PIRSF" id="PIRSF000495">
    <property type="entry name" value="Amidotransf_hisH"/>
    <property type="match status" value="1"/>
</dbReference>
<feature type="active site" evidence="11 12">
    <location>
        <position position="211"/>
    </location>
</feature>